<evidence type="ECO:0000259" key="3">
    <source>
        <dbReference type="PROSITE" id="PS51898"/>
    </source>
</evidence>
<dbReference type="PROSITE" id="PS51898">
    <property type="entry name" value="TYR_RECOMBINASE"/>
    <property type="match status" value="1"/>
</dbReference>
<evidence type="ECO:0000313" key="5">
    <source>
        <dbReference type="Proteomes" id="UP000448575"/>
    </source>
</evidence>
<dbReference type="InterPro" id="IPR011010">
    <property type="entry name" value="DNA_brk_join_enz"/>
</dbReference>
<dbReference type="NCBIfam" id="NF040693">
    <property type="entry name" value="recomb_GmtY"/>
    <property type="match status" value="1"/>
</dbReference>
<protein>
    <submittedName>
        <fullName evidence="4">Tyrosine-type recombinase/integrase</fullName>
    </submittedName>
</protein>
<dbReference type="AlphaFoldDB" id="A0A6N9HC84"/>
<dbReference type="GO" id="GO:0003677">
    <property type="term" value="F:DNA binding"/>
    <property type="evidence" value="ECO:0007669"/>
    <property type="project" value="InterPro"/>
</dbReference>
<reference evidence="4 5" key="1">
    <citation type="submission" date="2019-12" db="EMBL/GenBank/DDBJ databases">
        <title>Novel species isolated from a subtropical stream in China.</title>
        <authorList>
            <person name="Lu H."/>
        </authorList>
    </citation>
    <scope>NUCLEOTIDE SEQUENCE [LARGE SCALE GENOMIC DNA]</scope>
    <source>
        <strain evidence="4 5">DS3</strain>
    </source>
</reference>
<proteinExistence type="predicted"/>
<dbReference type="SUPFAM" id="SSF56349">
    <property type="entry name" value="DNA breaking-rejoining enzymes"/>
    <property type="match status" value="1"/>
</dbReference>
<evidence type="ECO:0000256" key="2">
    <source>
        <dbReference type="SAM" id="MobiDB-lite"/>
    </source>
</evidence>
<keyword evidence="1" id="KW-0233">DNA recombination</keyword>
<feature type="domain" description="Tyr recombinase" evidence="3">
    <location>
        <begin position="181"/>
        <end position="449"/>
    </location>
</feature>
<name>A0A6N9HC84_9BURK</name>
<evidence type="ECO:0000313" key="4">
    <source>
        <dbReference type="EMBL" id="MYN00847.1"/>
    </source>
</evidence>
<dbReference type="InterPro" id="IPR002104">
    <property type="entry name" value="Integrase_catalytic"/>
</dbReference>
<feature type="compositionally biased region" description="Polar residues" evidence="2">
    <location>
        <begin position="168"/>
        <end position="177"/>
    </location>
</feature>
<dbReference type="GO" id="GO:0006310">
    <property type="term" value="P:DNA recombination"/>
    <property type="evidence" value="ECO:0007669"/>
    <property type="project" value="UniProtKB-KW"/>
</dbReference>
<dbReference type="Pfam" id="PF00589">
    <property type="entry name" value="Phage_integrase"/>
    <property type="match status" value="1"/>
</dbReference>
<keyword evidence="5" id="KW-1185">Reference proteome</keyword>
<feature type="region of interest" description="Disordered" evidence="2">
    <location>
        <begin position="168"/>
        <end position="188"/>
    </location>
</feature>
<dbReference type="Proteomes" id="UP000448575">
    <property type="component" value="Unassembled WGS sequence"/>
</dbReference>
<dbReference type="EMBL" id="WWCJ01000001">
    <property type="protein sequence ID" value="MYN00847.1"/>
    <property type="molecule type" value="Genomic_DNA"/>
</dbReference>
<dbReference type="RefSeq" id="WP_161023848.1">
    <property type="nucleotide sequence ID" value="NZ_WWCJ01000001.1"/>
</dbReference>
<dbReference type="InterPro" id="IPR013762">
    <property type="entry name" value="Integrase-like_cat_sf"/>
</dbReference>
<accession>A0A6N9HC84</accession>
<dbReference type="GO" id="GO:0015074">
    <property type="term" value="P:DNA integration"/>
    <property type="evidence" value="ECO:0007669"/>
    <property type="project" value="InterPro"/>
</dbReference>
<evidence type="ECO:0000256" key="1">
    <source>
        <dbReference type="ARBA" id="ARBA00023172"/>
    </source>
</evidence>
<sequence>MDFVSVRAKVLSDSTGAVSEIPVLLTDGGPLQILVDYLLWRRHDRSLAWMRKVVHDVALLLKYMEVNAQHHCDPETLFNSFVQRLYSGTIGLDGIDPSGLYWRPFDHRVIGNVVTRITDFSCWAAERQGTTQVNPLTASSSYDEMVAVAASMARRDRAFLGHTWQKRSFSQTPSGRSTLPRRPPKVSVSDDAVAFPEKHFENLLFHGFRRRNGEGQPDLSKRLNLRDCLITLLMHGAGFRLSECFHLWIGDVQSHPLDPSTAHVRIHHPSLGDAPGDWLDERGNPIKCNRGAYLAGKHALKPRNEIMSKHYAGWKDPSLDGNYYMEAYWFQPELGRLFLHLWMLYLKELIALPRSHPYAFVVEQRDTAGDLYSIDNYKQAHARAVRRIGLVPSKSLGTSPHGHRHAYGRRLMRSGVAVQVKQKALHHKSVASQAIYTAPNATDVSNALTEATQNLNRLAADGNHVKPTFDFDKLLAHGFEDVDPDGLFSGPNPKLR</sequence>
<dbReference type="CDD" id="cd00397">
    <property type="entry name" value="DNA_BRE_C"/>
    <property type="match status" value="1"/>
</dbReference>
<dbReference type="Gene3D" id="1.10.443.10">
    <property type="entry name" value="Intergrase catalytic core"/>
    <property type="match status" value="1"/>
</dbReference>
<organism evidence="4 5">
    <name type="scientific">Pseudoduganella guangdongensis</name>
    <dbReference type="NCBI Taxonomy" id="2692179"/>
    <lineage>
        <taxon>Bacteria</taxon>
        <taxon>Pseudomonadati</taxon>
        <taxon>Pseudomonadota</taxon>
        <taxon>Betaproteobacteria</taxon>
        <taxon>Burkholderiales</taxon>
        <taxon>Oxalobacteraceae</taxon>
        <taxon>Telluria group</taxon>
        <taxon>Pseudoduganella</taxon>
    </lineage>
</organism>
<comment type="caution">
    <text evidence="4">The sequence shown here is derived from an EMBL/GenBank/DDBJ whole genome shotgun (WGS) entry which is preliminary data.</text>
</comment>
<gene>
    <name evidence="4" type="ORF">GTP41_01920</name>
</gene>